<dbReference type="EMBL" id="CAFABH010000017">
    <property type="protein sequence ID" value="CAB4830668.1"/>
    <property type="molecule type" value="Genomic_DNA"/>
</dbReference>
<evidence type="ECO:0000313" key="10">
    <source>
        <dbReference type="EMBL" id="CAB4972430.1"/>
    </source>
</evidence>
<dbReference type="InterPro" id="IPR029066">
    <property type="entry name" value="PLP-binding_barrel"/>
</dbReference>
<name>A0A6J6RAE0_9ZZZZ</name>
<evidence type="ECO:0000313" key="9">
    <source>
        <dbReference type="EMBL" id="CAB4939065.1"/>
    </source>
</evidence>
<dbReference type="NCBIfam" id="TIGR00044">
    <property type="entry name" value="YggS family pyridoxal phosphate-dependent enzyme"/>
    <property type="match status" value="1"/>
</dbReference>
<organism evidence="5">
    <name type="scientific">freshwater metagenome</name>
    <dbReference type="NCBI Taxonomy" id="449393"/>
    <lineage>
        <taxon>unclassified sequences</taxon>
        <taxon>metagenomes</taxon>
        <taxon>ecological metagenomes</taxon>
    </lineage>
</organism>
<evidence type="ECO:0000313" key="5">
    <source>
        <dbReference type="EMBL" id="CAB4718438.1"/>
    </source>
</evidence>
<dbReference type="AlphaFoldDB" id="A0A6J6RAE0"/>
<dbReference type="InterPro" id="IPR001608">
    <property type="entry name" value="Ala_racemase_N"/>
</dbReference>
<feature type="domain" description="Alanine racemase N-terminal" evidence="2">
    <location>
        <begin position="33"/>
        <end position="223"/>
    </location>
</feature>
<dbReference type="EMBL" id="CAESAE010000001">
    <property type="protein sequence ID" value="CAB4329956.1"/>
    <property type="molecule type" value="Genomic_DNA"/>
</dbReference>
<keyword evidence="1" id="KW-0663">Pyridoxal phosphate</keyword>
<dbReference type="EMBL" id="CAEZYM010000002">
    <property type="protein sequence ID" value="CAB4718438.1"/>
    <property type="molecule type" value="Genomic_DNA"/>
</dbReference>
<evidence type="ECO:0000313" key="4">
    <source>
        <dbReference type="EMBL" id="CAB4686844.1"/>
    </source>
</evidence>
<dbReference type="SUPFAM" id="SSF51419">
    <property type="entry name" value="PLP-binding barrel"/>
    <property type="match status" value="1"/>
</dbReference>
<dbReference type="EMBL" id="CAFBNH010000002">
    <property type="protein sequence ID" value="CAB4939065.1"/>
    <property type="molecule type" value="Genomic_DNA"/>
</dbReference>
<dbReference type="GO" id="GO:0030170">
    <property type="term" value="F:pyridoxal phosphate binding"/>
    <property type="evidence" value="ECO:0007669"/>
    <property type="project" value="InterPro"/>
</dbReference>
<dbReference type="Pfam" id="PF01168">
    <property type="entry name" value="Ala_racemase_N"/>
    <property type="match status" value="1"/>
</dbReference>
<evidence type="ECO:0000259" key="2">
    <source>
        <dbReference type="Pfam" id="PF01168"/>
    </source>
</evidence>
<evidence type="ECO:0000313" key="6">
    <source>
        <dbReference type="EMBL" id="CAB4776972.1"/>
    </source>
</evidence>
<dbReference type="Gene3D" id="3.20.20.10">
    <property type="entry name" value="Alanine racemase"/>
    <property type="match status" value="1"/>
</dbReference>
<proteinExistence type="inferred from homology"/>
<dbReference type="EMBL" id="CAEZXO010000002">
    <property type="protein sequence ID" value="CAB4686844.1"/>
    <property type="molecule type" value="Genomic_DNA"/>
</dbReference>
<accession>A0A6J6RAE0</accession>
<dbReference type="EMBL" id="CAFBOC010000004">
    <property type="protein sequence ID" value="CAB4972430.1"/>
    <property type="molecule type" value="Genomic_DNA"/>
</dbReference>
<dbReference type="EMBL" id="CAFBLD010000008">
    <property type="protein sequence ID" value="CAB4873962.1"/>
    <property type="molecule type" value="Genomic_DNA"/>
</dbReference>
<evidence type="ECO:0000313" key="8">
    <source>
        <dbReference type="EMBL" id="CAB4873962.1"/>
    </source>
</evidence>
<evidence type="ECO:0000313" key="3">
    <source>
        <dbReference type="EMBL" id="CAB4329956.1"/>
    </source>
</evidence>
<sequence length="227" mass="24850">MNNRHEELSRNVAIVRERIAHAALQSGRSPDEITLIAVTKTYPASDVATLIELGLIDFGENRDAEGSEKSQLLKARWHFQGQIQSNKIPSIANWANVVHSLDNPRHSDRLDRTIPSEKTMDVFLQVSLDDAPGRGGVSPDQLNQLAIATLEKPHLRLQGLMAVAPLGVEPARAFEQLAVIHNGFSTHFPQAPYLSSGMSGDFETAIIYGATHVRVGTSILGTRNHPL</sequence>
<evidence type="ECO:0000313" key="7">
    <source>
        <dbReference type="EMBL" id="CAB4830668.1"/>
    </source>
</evidence>
<protein>
    <submittedName>
        <fullName evidence="5">Unannotated protein</fullName>
    </submittedName>
</protein>
<reference evidence="5" key="1">
    <citation type="submission" date="2020-05" db="EMBL/GenBank/DDBJ databases">
        <authorList>
            <person name="Chiriac C."/>
            <person name="Salcher M."/>
            <person name="Ghai R."/>
            <person name="Kavagutti S V."/>
        </authorList>
    </citation>
    <scope>NUCLEOTIDE SEQUENCE</scope>
</reference>
<dbReference type="EMBL" id="CAEZZW010000002">
    <property type="protein sequence ID" value="CAB4776972.1"/>
    <property type="molecule type" value="Genomic_DNA"/>
</dbReference>
<dbReference type="PIRSF" id="PIRSF004848">
    <property type="entry name" value="YBL036c_PLPDEIII"/>
    <property type="match status" value="1"/>
</dbReference>
<dbReference type="CDD" id="cd00635">
    <property type="entry name" value="PLPDE_III_YBL036c_like"/>
    <property type="match status" value="1"/>
</dbReference>
<gene>
    <name evidence="4" type="ORF">UFOPK2510_00400</name>
    <name evidence="5" type="ORF">UFOPK2718_00285</name>
    <name evidence="6" type="ORF">UFOPK2936_00590</name>
    <name evidence="7" type="ORF">UFOPK3174_01050</name>
    <name evidence="8" type="ORF">UFOPK3328_01240</name>
    <name evidence="9" type="ORF">UFOPK3779_00395</name>
    <name evidence="10" type="ORF">UFOPK3913_00538</name>
    <name evidence="3" type="ORF">UFOPK4107_00080</name>
</gene>
<dbReference type="PANTHER" id="PTHR10146">
    <property type="entry name" value="PROLINE SYNTHETASE CO-TRANSCRIBED BACTERIAL HOMOLOG PROTEIN"/>
    <property type="match status" value="1"/>
</dbReference>
<evidence type="ECO:0000256" key="1">
    <source>
        <dbReference type="ARBA" id="ARBA00022898"/>
    </source>
</evidence>
<dbReference type="PANTHER" id="PTHR10146:SF14">
    <property type="entry name" value="PYRIDOXAL PHOSPHATE HOMEOSTASIS PROTEIN"/>
    <property type="match status" value="1"/>
</dbReference>
<dbReference type="HAMAP" id="MF_02087">
    <property type="entry name" value="PLP_homeostasis"/>
    <property type="match status" value="1"/>
</dbReference>
<dbReference type="InterPro" id="IPR011078">
    <property type="entry name" value="PyrdxlP_homeostasis"/>
</dbReference>